<dbReference type="InterPro" id="IPR004090">
    <property type="entry name" value="Chemotax_Me-accpt_rcpt"/>
</dbReference>
<sequence>MEGLRSMAAQVGAIANQTNLLALNAAIEAARAGEAGRGFAVVADEVRKLSTQSADTGKSIAGTVQTINDAMSTAMQLSEQAATQEELMRKESAATAHDIVEEFNAVTSRMQASMQALQEERNTVRRHVEEVLVRMQTHDRINQVMDHVCIDMSRFDEVSQDIAARGFQAVDMPSLEEWQAELSKSYTMLDQHRVHRGEASPAAATAAPAITFF</sequence>
<reference evidence="5 6" key="1">
    <citation type="submission" date="2020-06" db="EMBL/GenBank/DDBJ databases">
        <title>Draft genome of Uliginosibacterium sp. IMCC34675.</title>
        <authorList>
            <person name="Song J."/>
        </authorList>
    </citation>
    <scope>NUCLEOTIDE SEQUENCE [LARGE SCALE GENOMIC DNA]</scope>
    <source>
        <strain evidence="5 6">IMCC34675</strain>
    </source>
</reference>
<name>A0ABX2IMH4_9RHOO</name>
<gene>
    <name evidence="5" type="ORF">HJ583_010695</name>
</gene>
<dbReference type="Pfam" id="PF00015">
    <property type="entry name" value="MCPsignal"/>
    <property type="match status" value="1"/>
</dbReference>
<evidence type="ECO:0000256" key="1">
    <source>
        <dbReference type="ARBA" id="ARBA00023224"/>
    </source>
</evidence>
<dbReference type="PANTHER" id="PTHR32089:SF112">
    <property type="entry name" value="LYSOZYME-LIKE PROTEIN-RELATED"/>
    <property type="match status" value="1"/>
</dbReference>
<dbReference type="PANTHER" id="PTHR32089">
    <property type="entry name" value="METHYL-ACCEPTING CHEMOTAXIS PROTEIN MCPB"/>
    <property type="match status" value="1"/>
</dbReference>
<protein>
    <recommendedName>
        <fullName evidence="4">Methyl-accepting transducer domain-containing protein</fullName>
    </recommendedName>
</protein>
<evidence type="ECO:0000313" key="5">
    <source>
        <dbReference type="EMBL" id="NSL55493.1"/>
    </source>
</evidence>
<dbReference type="Proteomes" id="UP000778523">
    <property type="component" value="Unassembled WGS sequence"/>
</dbReference>
<comment type="similarity">
    <text evidence="2">Belongs to the methyl-accepting chemotaxis (MCP) protein family.</text>
</comment>
<evidence type="ECO:0000259" key="4">
    <source>
        <dbReference type="PROSITE" id="PS50111"/>
    </source>
</evidence>
<keyword evidence="1 3" id="KW-0807">Transducer</keyword>
<comment type="caution">
    <text evidence="5">The sequence shown here is derived from an EMBL/GenBank/DDBJ whole genome shotgun (WGS) entry which is preliminary data.</text>
</comment>
<feature type="domain" description="Methyl-accepting transducer" evidence="4">
    <location>
        <begin position="1"/>
        <end position="142"/>
    </location>
</feature>
<dbReference type="EMBL" id="JABCSC020000002">
    <property type="protein sequence ID" value="NSL55493.1"/>
    <property type="molecule type" value="Genomic_DNA"/>
</dbReference>
<accession>A0ABX2IMH4</accession>
<evidence type="ECO:0000313" key="6">
    <source>
        <dbReference type="Proteomes" id="UP000778523"/>
    </source>
</evidence>
<dbReference type="InterPro" id="IPR004089">
    <property type="entry name" value="MCPsignal_dom"/>
</dbReference>
<evidence type="ECO:0000256" key="3">
    <source>
        <dbReference type="PROSITE-ProRule" id="PRU00284"/>
    </source>
</evidence>
<keyword evidence="6" id="KW-1185">Reference proteome</keyword>
<proteinExistence type="inferred from homology"/>
<dbReference type="Gene3D" id="1.10.287.950">
    <property type="entry name" value="Methyl-accepting chemotaxis protein"/>
    <property type="match status" value="1"/>
</dbReference>
<dbReference type="PROSITE" id="PS50111">
    <property type="entry name" value="CHEMOTAXIS_TRANSDUC_2"/>
    <property type="match status" value="1"/>
</dbReference>
<evidence type="ECO:0000256" key="2">
    <source>
        <dbReference type="ARBA" id="ARBA00029447"/>
    </source>
</evidence>
<organism evidence="5 6">
    <name type="scientific">Uliginosibacterium aquaticum</name>
    <dbReference type="NCBI Taxonomy" id="2731212"/>
    <lineage>
        <taxon>Bacteria</taxon>
        <taxon>Pseudomonadati</taxon>
        <taxon>Pseudomonadota</taxon>
        <taxon>Betaproteobacteria</taxon>
        <taxon>Rhodocyclales</taxon>
        <taxon>Zoogloeaceae</taxon>
        <taxon>Uliginosibacterium</taxon>
    </lineage>
</organism>
<dbReference type="SUPFAM" id="SSF58104">
    <property type="entry name" value="Methyl-accepting chemotaxis protein (MCP) signaling domain"/>
    <property type="match status" value="1"/>
</dbReference>
<dbReference type="PRINTS" id="PR00260">
    <property type="entry name" value="CHEMTRNSDUCR"/>
</dbReference>